<keyword evidence="1" id="KW-0732">Signal</keyword>
<evidence type="ECO:0000256" key="1">
    <source>
        <dbReference type="SAM" id="SignalP"/>
    </source>
</evidence>
<gene>
    <name evidence="2" type="ORF">H3Z83_11835</name>
</gene>
<evidence type="ECO:0000313" key="2">
    <source>
        <dbReference type="EMBL" id="MBA6157204.1"/>
    </source>
</evidence>
<dbReference type="EMBL" id="JACGLS010000007">
    <property type="protein sequence ID" value="MBA6157204.1"/>
    <property type="molecule type" value="Genomic_DNA"/>
</dbReference>
<accession>A0A839ASX0</accession>
<dbReference type="AlphaFoldDB" id="A0A839ASX0"/>
<organism evidence="2 3">
    <name type="scientific">Tenacibaculum pelagium</name>
    <dbReference type="NCBI Taxonomy" id="2759527"/>
    <lineage>
        <taxon>Bacteria</taxon>
        <taxon>Pseudomonadati</taxon>
        <taxon>Bacteroidota</taxon>
        <taxon>Flavobacteriia</taxon>
        <taxon>Flavobacteriales</taxon>
        <taxon>Flavobacteriaceae</taxon>
        <taxon>Tenacibaculum</taxon>
    </lineage>
</organism>
<evidence type="ECO:0000313" key="3">
    <source>
        <dbReference type="Proteomes" id="UP000563906"/>
    </source>
</evidence>
<feature type="chain" id="PRO_5032397109" evidence="1">
    <location>
        <begin position="20"/>
        <end position="163"/>
    </location>
</feature>
<reference evidence="2 3" key="1">
    <citation type="submission" date="2020-07" db="EMBL/GenBank/DDBJ databases">
        <title>Bacterium isolated from marine sediment.</title>
        <authorList>
            <person name="Shang D."/>
            <person name="Du Z.-J."/>
        </authorList>
    </citation>
    <scope>NUCLEOTIDE SEQUENCE [LARGE SCALE GENOMIC DNA]</scope>
    <source>
        <strain evidence="2 3">S7007</strain>
    </source>
</reference>
<sequence length="163" mass="18783">MKKQILLILFGLTLTLLNAQKNIIDSTLITKTTFIETINHSTIDGKLIKLKGYNYNSIYNQKYSNDTLTLMFARKGLGSQIFKLNITDTIVPEIILWSDYPAFNGKYFKSLEFEHLEIIANKKNYKSGDTIMIKLKCISKQHKGHIGHPKFEYKGTIKHILKN</sequence>
<name>A0A839ASX0_9FLAO</name>
<comment type="caution">
    <text evidence="2">The sequence shown here is derived from an EMBL/GenBank/DDBJ whole genome shotgun (WGS) entry which is preliminary data.</text>
</comment>
<protein>
    <submittedName>
        <fullName evidence="2">Uncharacterized protein</fullName>
    </submittedName>
</protein>
<feature type="signal peptide" evidence="1">
    <location>
        <begin position="1"/>
        <end position="19"/>
    </location>
</feature>
<keyword evidence="3" id="KW-1185">Reference proteome</keyword>
<proteinExistence type="predicted"/>
<dbReference type="Proteomes" id="UP000563906">
    <property type="component" value="Unassembled WGS sequence"/>
</dbReference>